<organism evidence="1 2">
    <name type="scientific">Tepidibacter formicigenes DSM 15518</name>
    <dbReference type="NCBI Taxonomy" id="1123349"/>
    <lineage>
        <taxon>Bacteria</taxon>
        <taxon>Bacillati</taxon>
        <taxon>Bacillota</taxon>
        <taxon>Clostridia</taxon>
        <taxon>Peptostreptococcales</taxon>
        <taxon>Peptostreptococcaceae</taxon>
        <taxon>Tepidibacter</taxon>
    </lineage>
</organism>
<protein>
    <submittedName>
        <fullName evidence="1">Uncharacterized protein</fullName>
    </submittedName>
</protein>
<dbReference type="EMBL" id="FRAE01000074">
    <property type="protein sequence ID" value="SHK45720.1"/>
    <property type="molecule type" value="Genomic_DNA"/>
</dbReference>
<accession>A0A1M6SM55</accession>
<gene>
    <name evidence="1" type="ORF">SAMN02744037_02372</name>
</gene>
<reference evidence="2" key="1">
    <citation type="submission" date="2016-11" db="EMBL/GenBank/DDBJ databases">
        <authorList>
            <person name="Varghese N."/>
            <person name="Submissions S."/>
        </authorList>
    </citation>
    <scope>NUCLEOTIDE SEQUENCE [LARGE SCALE GENOMIC DNA]</scope>
    <source>
        <strain evidence="2">DSM 15518</strain>
    </source>
</reference>
<evidence type="ECO:0000313" key="1">
    <source>
        <dbReference type="EMBL" id="SHK45720.1"/>
    </source>
</evidence>
<dbReference type="AlphaFoldDB" id="A0A1M6SM55"/>
<name>A0A1M6SM55_9FIRM</name>
<proteinExistence type="predicted"/>
<dbReference type="STRING" id="1123349.SAMN02744037_02372"/>
<sequence length="48" mass="5838">MNDIQEREKRMAELGRRISEQPKKISTLKFKEIENITFSELEKKKVTW</sequence>
<dbReference type="RefSeq" id="WP_159428981.1">
    <property type="nucleotide sequence ID" value="NZ_FRAE01000074.1"/>
</dbReference>
<evidence type="ECO:0000313" key="2">
    <source>
        <dbReference type="Proteomes" id="UP000242497"/>
    </source>
</evidence>
<dbReference type="Proteomes" id="UP000242497">
    <property type="component" value="Unassembled WGS sequence"/>
</dbReference>
<keyword evidence="2" id="KW-1185">Reference proteome</keyword>